<proteinExistence type="predicted"/>
<dbReference type="Gene3D" id="1.25.40.180">
    <property type="match status" value="1"/>
</dbReference>
<gene>
    <name evidence="1" type="ORF">H1R20_g6080</name>
</gene>
<comment type="caution">
    <text evidence="1">The sequence shown here is derived from an EMBL/GenBank/DDBJ whole genome shotgun (WGS) entry which is preliminary data.</text>
</comment>
<evidence type="ECO:0000313" key="1">
    <source>
        <dbReference type="EMBL" id="KAJ2931000.1"/>
    </source>
</evidence>
<dbReference type="OrthoDB" id="2938792at2759"/>
<dbReference type="EMBL" id="JANBPK010000813">
    <property type="protein sequence ID" value="KAJ2931000.1"/>
    <property type="molecule type" value="Genomic_DNA"/>
</dbReference>
<reference evidence="1" key="1">
    <citation type="submission" date="2022-06" db="EMBL/GenBank/DDBJ databases">
        <title>Genome Sequence of Candolleomyces eurysporus.</title>
        <authorList>
            <person name="Buettner E."/>
        </authorList>
    </citation>
    <scope>NUCLEOTIDE SEQUENCE</scope>
    <source>
        <strain evidence="1">VTCC 930004</strain>
    </source>
</reference>
<organism evidence="1 2">
    <name type="scientific">Candolleomyces eurysporus</name>
    <dbReference type="NCBI Taxonomy" id="2828524"/>
    <lineage>
        <taxon>Eukaryota</taxon>
        <taxon>Fungi</taxon>
        <taxon>Dikarya</taxon>
        <taxon>Basidiomycota</taxon>
        <taxon>Agaricomycotina</taxon>
        <taxon>Agaricomycetes</taxon>
        <taxon>Agaricomycetidae</taxon>
        <taxon>Agaricales</taxon>
        <taxon>Agaricineae</taxon>
        <taxon>Psathyrellaceae</taxon>
        <taxon>Candolleomyces</taxon>
    </lineage>
</organism>
<keyword evidence="2" id="KW-1185">Reference proteome</keyword>
<name>A0A9W8JHL0_9AGAR</name>
<dbReference type="Proteomes" id="UP001140091">
    <property type="component" value="Unassembled WGS sequence"/>
</dbReference>
<feature type="non-terminal residue" evidence="1">
    <location>
        <position position="356"/>
    </location>
</feature>
<protein>
    <submittedName>
        <fullName evidence="1">Uncharacterized protein</fullName>
    </submittedName>
</protein>
<sequence>MSITDIEKRLCPETYQVAPGREIDENATDFAEYIVQSVDVQKTLELVAEILYNAATHNVKHSRTIALVCAKIVDRVTQDQENGGHSMAQTVEQHIAKDASHDFQSAWSQGQLLSFLSRIKANKKVGQRPLPPFDSHSSSGDWDSEERKKSLWNASIYLADLYAVGIVPFFTLWECIQVLVRRLARYEHLIILLAMLSRAFSYKGEKPPTWFAKDVIDSVRKQCQEVFLEFDRLEEEMVLQHFFDRHSVVAGDLASWASPYWTKEETKTRHIENSSEEYDIGTMLVNGRNYLENYQQMRFYDLRERTTPVSKITNAEDTVKVHQIVKVIEVKPNLDDLFEEEENLLGLEGLQLRKFE</sequence>
<dbReference type="AlphaFoldDB" id="A0A9W8JHL0"/>
<accession>A0A9W8JHL0</accession>
<evidence type="ECO:0000313" key="2">
    <source>
        <dbReference type="Proteomes" id="UP001140091"/>
    </source>
</evidence>